<feature type="region of interest" description="Disordered" evidence="1">
    <location>
        <begin position="516"/>
        <end position="576"/>
    </location>
</feature>
<protein>
    <submittedName>
        <fullName evidence="2">Uncharacterized protein</fullName>
    </submittedName>
</protein>
<evidence type="ECO:0000313" key="2">
    <source>
        <dbReference type="EMBL" id="OSD00095.1"/>
    </source>
</evidence>
<reference evidence="2 3" key="1">
    <citation type="journal article" date="2015" name="Biotechnol. Biofuels">
        <title>Enhanced degradation of softwood versus hardwood by the white-rot fungus Pycnoporus coccineus.</title>
        <authorList>
            <person name="Couturier M."/>
            <person name="Navarro D."/>
            <person name="Chevret D."/>
            <person name="Henrissat B."/>
            <person name="Piumi F."/>
            <person name="Ruiz-Duenas F.J."/>
            <person name="Martinez A.T."/>
            <person name="Grigoriev I.V."/>
            <person name="Riley R."/>
            <person name="Lipzen A."/>
            <person name="Berrin J.G."/>
            <person name="Master E.R."/>
            <person name="Rosso M.N."/>
        </authorList>
    </citation>
    <scope>NUCLEOTIDE SEQUENCE [LARGE SCALE GENOMIC DNA]</scope>
    <source>
        <strain evidence="2 3">BRFM310</strain>
    </source>
</reference>
<evidence type="ECO:0000256" key="1">
    <source>
        <dbReference type="SAM" id="MobiDB-lite"/>
    </source>
</evidence>
<dbReference type="OrthoDB" id="3263739at2759"/>
<accession>A0A1Y2IG34</accession>
<feature type="compositionally biased region" description="Basic and acidic residues" evidence="1">
    <location>
        <begin position="529"/>
        <end position="546"/>
    </location>
</feature>
<gene>
    <name evidence="2" type="ORF">PYCCODRAFT_1394003</name>
</gene>
<keyword evidence="3" id="KW-1185">Reference proteome</keyword>
<dbReference type="EMBL" id="KZ084121">
    <property type="protein sequence ID" value="OSD00095.1"/>
    <property type="molecule type" value="Genomic_DNA"/>
</dbReference>
<evidence type="ECO:0000313" key="3">
    <source>
        <dbReference type="Proteomes" id="UP000193067"/>
    </source>
</evidence>
<organism evidence="2 3">
    <name type="scientific">Trametes coccinea (strain BRFM310)</name>
    <name type="common">Pycnoporus coccineus</name>
    <dbReference type="NCBI Taxonomy" id="1353009"/>
    <lineage>
        <taxon>Eukaryota</taxon>
        <taxon>Fungi</taxon>
        <taxon>Dikarya</taxon>
        <taxon>Basidiomycota</taxon>
        <taxon>Agaricomycotina</taxon>
        <taxon>Agaricomycetes</taxon>
        <taxon>Polyporales</taxon>
        <taxon>Polyporaceae</taxon>
        <taxon>Trametes</taxon>
    </lineage>
</organism>
<name>A0A1Y2IG34_TRAC3</name>
<proteinExistence type="predicted"/>
<sequence length="576" mass="65488">MPELDILHGFEHLTLRLKSDWIKHHWGPFKAQWMIFPRAFAVGTKQKDYVTCTVDERSVFDYKEQLEPVPEGYQPNLHDIGKARGKEFARYLKPLADGELAVKARGKEIIFAAGYHAMRIHFGLEGTMSIIPTEAFHKMINNDCPGSNKDKKKASLMRSFIVPDELIVQGARTPDTARRTMAIFAALVGEEHTLIMVDHNRLLRIHIMSLSKPWTQEQLEPDSKLWPHIWSDNHGPDWIHELKAAEACLDAWRADVLAAAQTFKSPALLDAICSTQEVFNGYGQHTAHELLHELGLWPGMPVAELCCDEDTYSAFKQELHLYAEQYTSSTYRERCLSLPNQDSPLVYNYKSDDNYHKHYLRVFRKASVRVPRALFNRLAKAGLFNPAHTIGEPYQYSEEELIAVEYRDIPVYQYTAFSSSKDPIYSVIVARRPPSWKYSGDNVRQIIAPDARNAGFSTTIGPASFHLYKNNQYNWNLQGEPGRKPKVHTGKAGRPPRAKPLVATLRGRATLGSNALARATQARETMSVRVKDGADTRERDIQENRPTKRIRLARASMVGESSRVTRSQGERQKAPL</sequence>
<dbReference type="AlphaFoldDB" id="A0A1Y2IG34"/>
<dbReference type="Proteomes" id="UP000193067">
    <property type="component" value="Unassembled WGS sequence"/>
</dbReference>